<name>A0A8J2XX70_9BURK</name>
<keyword evidence="8" id="KW-1185">Reference proteome</keyword>
<dbReference type="GO" id="GO:0016020">
    <property type="term" value="C:membrane"/>
    <property type="evidence" value="ECO:0007669"/>
    <property type="project" value="UniProtKB-SubCell"/>
</dbReference>
<evidence type="ECO:0000259" key="6">
    <source>
        <dbReference type="Pfam" id="PF00999"/>
    </source>
</evidence>
<dbReference type="Proteomes" id="UP000620266">
    <property type="component" value="Unassembled WGS sequence"/>
</dbReference>
<dbReference type="GO" id="GO:1902600">
    <property type="term" value="P:proton transmembrane transport"/>
    <property type="evidence" value="ECO:0007669"/>
    <property type="project" value="InterPro"/>
</dbReference>
<feature type="transmembrane region" description="Helical" evidence="5">
    <location>
        <begin position="13"/>
        <end position="34"/>
    </location>
</feature>
<dbReference type="Gene3D" id="1.20.1530.20">
    <property type="match status" value="1"/>
</dbReference>
<dbReference type="InterPro" id="IPR038770">
    <property type="entry name" value="Na+/solute_symporter_sf"/>
</dbReference>
<proteinExistence type="predicted"/>
<evidence type="ECO:0000256" key="2">
    <source>
        <dbReference type="ARBA" id="ARBA00022692"/>
    </source>
</evidence>
<comment type="caution">
    <text evidence="7">The sequence shown here is derived from an EMBL/GenBank/DDBJ whole genome shotgun (WGS) entry which is preliminary data.</text>
</comment>
<feature type="transmembrane region" description="Helical" evidence="5">
    <location>
        <begin position="232"/>
        <end position="262"/>
    </location>
</feature>
<evidence type="ECO:0000256" key="4">
    <source>
        <dbReference type="ARBA" id="ARBA00023136"/>
    </source>
</evidence>
<reference evidence="7" key="2">
    <citation type="submission" date="2020-09" db="EMBL/GenBank/DDBJ databases">
        <authorList>
            <person name="Sun Q."/>
            <person name="Sedlacek I."/>
        </authorList>
    </citation>
    <scope>NUCLEOTIDE SEQUENCE</scope>
    <source>
        <strain evidence="7">CCM 7086</strain>
    </source>
</reference>
<evidence type="ECO:0000256" key="1">
    <source>
        <dbReference type="ARBA" id="ARBA00004141"/>
    </source>
</evidence>
<gene>
    <name evidence="7" type="ORF">GCM10007205_02140</name>
</gene>
<feature type="transmembrane region" description="Helical" evidence="5">
    <location>
        <begin position="128"/>
        <end position="148"/>
    </location>
</feature>
<feature type="transmembrane region" description="Helical" evidence="5">
    <location>
        <begin position="338"/>
        <end position="359"/>
    </location>
</feature>
<keyword evidence="2 5" id="KW-0812">Transmembrane</keyword>
<dbReference type="PANTHER" id="PTHR43021:SF2">
    <property type="entry name" value="CATION_H+ EXCHANGER DOMAIN-CONTAINING PROTEIN"/>
    <property type="match status" value="1"/>
</dbReference>
<evidence type="ECO:0000256" key="3">
    <source>
        <dbReference type="ARBA" id="ARBA00022989"/>
    </source>
</evidence>
<comment type="subcellular location">
    <subcellularLocation>
        <location evidence="1">Membrane</location>
        <topology evidence="1">Multi-pass membrane protein</topology>
    </subcellularLocation>
</comment>
<sequence length="400" mass="43040">MTPHSFFPALPEALNVLTATGLILIAGLLGAHLMRRVFPQVPAITGYVLTGLLIGPSVLNLIDASLLAEMDLFVDLALGLVLFELGRRIDYQWLLRERGLLITGLALGTATFFALFFLLTWFGVSKLVATMVAALGMATSPAVILNVVREVRAEGQLTERMLHIVVIGNAMGFVAFTVGLIAVHVEYQAGWQSYLLHPLYLLLGSALLGWVMSRLLVWIGHYLGRDVQARTILALALIAATVGIAFMLNLSALIALLLFGIASRRTDARHTVVETDLSPFSGVLYVALFVFAGARLELSHLLMLWPAALAFIALRVAIMLGITTGMARINGMSARKGALLGVSLIPLSGFNIIMVQHAVGYYPQFGAQLSALVVSILVILELLGPICTRYALVASGEARN</sequence>
<dbReference type="GO" id="GO:0015297">
    <property type="term" value="F:antiporter activity"/>
    <property type="evidence" value="ECO:0007669"/>
    <property type="project" value="InterPro"/>
</dbReference>
<organism evidence="7 8">
    <name type="scientific">Oxalicibacterium flavum</name>
    <dbReference type="NCBI Taxonomy" id="179467"/>
    <lineage>
        <taxon>Bacteria</taxon>
        <taxon>Pseudomonadati</taxon>
        <taxon>Pseudomonadota</taxon>
        <taxon>Betaproteobacteria</taxon>
        <taxon>Burkholderiales</taxon>
        <taxon>Oxalobacteraceae</taxon>
        <taxon>Oxalicibacterium</taxon>
    </lineage>
</organism>
<keyword evidence="4 5" id="KW-0472">Membrane</keyword>
<feature type="domain" description="Cation/H+ exchanger transmembrane" evidence="6">
    <location>
        <begin position="24"/>
        <end position="379"/>
    </location>
</feature>
<dbReference type="AlphaFoldDB" id="A0A8J2XX70"/>
<dbReference type="RefSeq" id="WP_188394320.1">
    <property type="nucleotide sequence ID" value="NZ_BMCG01000001.1"/>
</dbReference>
<feature type="transmembrane region" description="Helical" evidence="5">
    <location>
        <begin position="365"/>
        <end position="383"/>
    </location>
</feature>
<accession>A0A8J2XX70</accession>
<feature type="transmembrane region" description="Helical" evidence="5">
    <location>
        <begin position="41"/>
        <end position="59"/>
    </location>
</feature>
<evidence type="ECO:0000313" key="8">
    <source>
        <dbReference type="Proteomes" id="UP000620266"/>
    </source>
</evidence>
<feature type="transmembrane region" description="Helical" evidence="5">
    <location>
        <begin position="197"/>
        <end position="220"/>
    </location>
</feature>
<dbReference type="PANTHER" id="PTHR43021">
    <property type="entry name" value="NA(+)/H(+) ANTIPORTER-RELATED"/>
    <property type="match status" value="1"/>
</dbReference>
<evidence type="ECO:0000313" key="7">
    <source>
        <dbReference type="EMBL" id="GGB96436.1"/>
    </source>
</evidence>
<dbReference type="Pfam" id="PF00999">
    <property type="entry name" value="Na_H_Exchanger"/>
    <property type="match status" value="1"/>
</dbReference>
<evidence type="ECO:0000256" key="5">
    <source>
        <dbReference type="SAM" id="Phobius"/>
    </source>
</evidence>
<dbReference type="EMBL" id="BMCG01000001">
    <property type="protein sequence ID" value="GGB96436.1"/>
    <property type="molecule type" value="Genomic_DNA"/>
</dbReference>
<feature type="transmembrane region" description="Helical" evidence="5">
    <location>
        <begin position="98"/>
        <end position="122"/>
    </location>
</feature>
<keyword evidence="3 5" id="KW-1133">Transmembrane helix</keyword>
<dbReference type="InterPro" id="IPR006153">
    <property type="entry name" value="Cation/H_exchanger_TM"/>
</dbReference>
<feature type="transmembrane region" description="Helical" evidence="5">
    <location>
        <begin position="160"/>
        <end position="185"/>
    </location>
</feature>
<protein>
    <recommendedName>
        <fullName evidence="6">Cation/H+ exchanger transmembrane domain-containing protein</fullName>
    </recommendedName>
</protein>
<reference evidence="7" key="1">
    <citation type="journal article" date="2014" name="Int. J. Syst. Evol. Microbiol.">
        <title>Complete genome sequence of Corynebacterium casei LMG S-19264T (=DSM 44701T), isolated from a smear-ripened cheese.</title>
        <authorList>
            <consortium name="US DOE Joint Genome Institute (JGI-PGF)"/>
            <person name="Walter F."/>
            <person name="Albersmeier A."/>
            <person name="Kalinowski J."/>
            <person name="Ruckert C."/>
        </authorList>
    </citation>
    <scope>NUCLEOTIDE SEQUENCE</scope>
    <source>
        <strain evidence="7">CCM 7086</strain>
    </source>
</reference>
<feature type="transmembrane region" description="Helical" evidence="5">
    <location>
        <begin position="303"/>
        <end position="326"/>
    </location>
</feature>